<evidence type="ECO:0000313" key="15">
    <source>
        <dbReference type="EMBL" id="ORX91564.1"/>
    </source>
</evidence>
<keyword evidence="8" id="KW-0067">ATP-binding</keyword>
<feature type="domain" description="Carbohydrate kinase FGGY C-terminal" evidence="14">
    <location>
        <begin position="268"/>
        <end position="458"/>
    </location>
</feature>
<dbReference type="UniPathway" id="UPA00618">
    <property type="reaction ID" value="UER00672"/>
</dbReference>
<dbReference type="NCBIfam" id="NF000756">
    <property type="entry name" value="PRK00047.1"/>
    <property type="match status" value="1"/>
</dbReference>
<dbReference type="GO" id="GO:0019563">
    <property type="term" value="P:glycerol catabolic process"/>
    <property type="evidence" value="ECO:0007669"/>
    <property type="project" value="UniProtKB-UniPathway"/>
</dbReference>
<dbReference type="GO" id="GO:0005524">
    <property type="term" value="F:ATP binding"/>
    <property type="evidence" value="ECO:0007669"/>
    <property type="project" value="UniProtKB-KW"/>
</dbReference>
<evidence type="ECO:0000256" key="6">
    <source>
        <dbReference type="ARBA" id="ARBA00022777"/>
    </source>
</evidence>
<evidence type="ECO:0000259" key="14">
    <source>
        <dbReference type="Pfam" id="PF02782"/>
    </source>
</evidence>
<keyword evidence="4 12" id="KW-0808">Transferase</keyword>
<comment type="catalytic activity">
    <reaction evidence="10">
        <text>glycerol + ATP = sn-glycerol 3-phosphate + ADP + H(+)</text>
        <dbReference type="Rhea" id="RHEA:21644"/>
        <dbReference type="ChEBI" id="CHEBI:15378"/>
        <dbReference type="ChEBI" id="CHEBI:17754"/>
        <dbReference type="ChEBI" id="CHEBI:30616"/>
        <dbReference type="ChEBI" id="CHEBI:57597"/>
        <dbReference type="ChEBI" id="CHEBI:456216"/>
        <dbReference type="EC" id="2.7.1.30"/>
    </reaction>
</comment>
<dbReference type="InParanoid" id="A0A1Y1Y1R0"/>
<dbReference type="InterPro" id="IPR005999">
    <property type="entry name" value="Glycerol_kin"/>
</dbReference>
<dbReference type="InterPro" id="IPR000577">
    <property type="entry name" value="Carb_kinase_FGGY"/>
</dbReference>
<organism evidence="15 16">
    <name type="scientific">Basidiobolus meristosporus CBS 931.73</name>
    <dbReference type="NCBI Taxonomy" id="1314790"/>
    <lineage>
        <taxon>Eukaryota</taxon>
        <taxon>Fungi</taxon>
        <taxon>Fungi incertae sedis</taxon>
        <taxon>Zoopagomycota</taxon>
        <taxon>Entomophthoromycotina</taxon>
        <taxon>Basidiobolomycetes</taxon>
        <taxon>Basidiobolales</taxon>
        <taxon>Basidiobolaceae</taxon>
        <taxon>Basidiobolus</taxon>
    </lineage>
</organism>
<dbReference type="FunFam" id="3.30.420.40:FF:000177">
    <property type="entry name" value="Glycerol kinase"/>
    <property type="match status" value="1"/>
</dbReference>
<evidence type="ECO:0000259" key="13">
    <source>
        <dbReference type="Pfam" id="PF00370"/>
    </source>
</evidence>
<evidence type="ECO:0000256" key="12">
    <source>
        <dbReference type="RuleBase" id="RU003733"/>
    </source>
</evidence>
<evidence type="ECO:0000256" key="1">
    <source>
        <dbReference type="ARBA" id="ARBA00005190"/>
    </source>
</evidence>
<evidence type="ECO:0000256" key="10">
    <source>
        <dbReference type="ARBA" id="ARBA00052101"/>
    </source>
</evidence>
<evidence type="ECO:0000313" key="16">
    <source>
        <dbReference type="Proteomes" id="UP000193498"/>
    </source>
</evidence>
<comment type="caution">
    <text evidence="15">The sequence shown here is derived from an EMBL/GenBank/DDBJ whole genome shotgun (WGS) entry which is preliminary data.</text>
</comment>
<dbReference type="EMBL" id="MCFE01000316">
    <property type="protein sequence ID" value="ORX91564.1"/>
    <property type="molecule type" value="Genomic_DNA"/>
</dbReference>
<dbReference type="InterPro" id="IPR042018">
    <property type="entry name" value="GK1-3_metazoan-type"/>
</dbReference>
<dbReference type="GO" id="GO:0046167">
    <property type="term" value="P:glycerol-3-phosphate biosynthetic process"/>
    <property type="evidence" value="ECO:0007669"/>
    <property type="project" value="TreeGrafter"/>
</dbReference>
<dbReference type="InterPro" id="IPR043129">
    <property type="entry name" value="ATPase_NBD"/>
</dbReference>
<dbReference type="Pfam" id="PF00370">
    <property type="entry name" value="FGGY_N"/>
    <property type="match status" value="1"/>
</dbReference>
<feature type="domain" description="Carbohydrate kinase FGGY N-terminal" evidence="13">
    <location>
        <begin position="5"/>
        <end position="258"/>
    </location>
</feature>
<evidence type="ECO:0000256" key="8">
    <source>
        <dbReference type="ARBA" id="ARBA00022840"/>
    </source>
</evidence>
<accession>A0A1Y1Y1R0</accession>
<dbReference type="InterPro" id="IPR018483">
    <property type="entry name" value="Carb_kinase_FGGY_CS"/>
</dbReference>
<evidence type="ECO:0000256" key="5">
    <source>
        <dbReference type="ARBA" id="ARBA00022741"/>
    </source>
</evidence>
<dbReference type="GO" id="GO:0005739">
    <property type="term" value="C:mitochondrion"/>
    <property type="evidence" value="ECO:0007669"/>
    <property type="project" value="TreeGrafter"/>
</dbReference>
<dbReference type="NCBIfam" id="TIGR01311">
    <property type="entry name" value="glycerol_kin"/>
    <property type="match status" value="1"/>
</dbReference>
<keyword evidence="16" id="KW-1185">Reference proteome</keyword>
<dbReference type="FunFam" id="3.30.420.40:FF:000108">
    <property type="entry name" value="Glycerol kinase, glycosomal"/>
    <property type="match status" value="1"/>
</dbReference>
<dbReference type="InterPro" id="IPR018485">
    <property type="entry name" value="FGGY_C"/>
</dbReference>
<evidence type="ECO:0000256" key="9">
    <source>
        <dbReference type="ARBA" id="ARBA00043149"/>
    </source>
</evidence>
<sequence>MPSFIGAIDQGTSSSRFLIFDHEGKVVTYHQEEFEQHYPHAGWVEHDPMVILGSVLTCVEETIKKMKAMGLNPEDIKGVGITNQRETTLVWDSETGKPLHNAIVWSDTRTKETVKRIINAHPSKSSDCFRSITGLPVSTYFSAVKVRWLLHKVPAVKAAREAGTLRIGTVDTWLIYNLTGGANGGIFITDVTNASRTMFMDINRLEWSDELCKAFHVSKEFLPKIVSSSEVYGHVADGPLKGVPIAGCLGDQQAALVGQKCFNVGDVKNTYGTGCFMLMNTGNEATQSTTGLLTTVAYQLGKDSKPCYALEGSIAVAGAAVRWLRDNLGLISGSHELDELASEVEDNGGVYFVTAFSGLFAPYWRSDARGCIMGLTQYANKHHLARATYESTCFQTYAILNAMRKDSGQDINVIKADGGLSKSQLCMQFQSDIAGVRVERPEMKETTALGAAFAAGLAVGFWGDQSELMNINNDNIYSFTPSMDTVIRDKQINDWERAVERSSGWLPREDTSSDDSD</sequence>
<dbReference type="AlphaFoldDB" id="A0A1Y1Y1R0"/>
<dbReference type="PIRSF" id="PIRSF000538">
    <property type="entry name" value="GlpK"/>
    <property type="match status" value="1"/>
</dbReference>
<evidence type="ECO:0000256" key="3">
    <source>
        <dbReference type="ARBA" id="ARBA00012099"/>
    </source>
</evidence>
<dbReference type="GO" id="GO:0006641">
    <property type="term" value="P:triglyceride metabolic process"/>
    <property type="evidence" value="ECO:0007669"/>
    <property type="project" value="TreeGrafter"/>
</dbReference>
<dbReference type="InterPro" id="IPR018484">
    <property type="entry name" value="FGGY_N"/>
</dbReference>
<gene>
    <name evidence="15" type="ORF">K493DRAFT_409253</name>
</gene>
<evidence type="ECO:0000256" key="4">
    <source>
        <dbReference type="ARBA" id="ARBA00022679"/>
    </source>
</evidence>
<dbReference type="STRING" id="1314790.A0A1Y1Y1R0"/>
<protein>
    <recommendedName>
        <fullName evidence="11">Probable glycerol kinase</fullName>
        <ecNumber evidence="3">2.7.1.30</ecNumber>
    </recommendedName>
    <alternativeName>
        <fullName evidence="9">ATP:glycerol 3-phosphotransferase</fullName>
    </alternativeName>
</protein>
<dbReference type="CDD" id="cd07792">
    <property type="entry name" value="ASKHA_NBD_FGGY_GK1-3-like"/>
    <property type="match status" value="1"/>
</dbReference>
<name>A0A1Y1Y1R0_9FUNG</name>
<dbReference type="PROSITE" id="PS00445">
    <property type="entry name" value="FGGY_KINASES_2"/>
    <property type="match status" value="1"/>
</dbReference>
<dbReference type="Pfam" id="PF02782">
    <property type="entry name" value="FGGY_C"/>
    <property type="match status" value="1"/>
</dbReference>
<proteinExistence type="inferred from homology"/>
<evidence type="ECO:0000256" key="7">
    <source>
        <dbReference type="ARBA" id="ARBA00022798"/>
    </source>
</evidence>
<reference evidence="15 16" key="1">
    <citation type="submission" date="2016-07" db="EMBL/GenBank/DDBJ databases">
        <title>Pervasive Adenine N6-methylation of Active Genes in Fungi.</title>
        <authorList>
            <consortium name="DOE Joint Genome Institute"/>
            <person name="Mondo S.J."/>
            <person name="Dannebaum R.O."/>
            <person name="Kuo R.C."/>
            <person name="Labutti K."/>
            <person name="Haridas S."/>
            <person name="Kuo A."/>
            <person name="Salamov A."/>
            <person name="Ahrendt S.R."/>
            <person name="Lipzen A."/>
            <person name="Sullivan W."/>
            <person name="Andreopoulos W.B."/>
            <person name="Clum A."/>
            <person name="Lindquist E."/>
            <person name="Daum C."/>
            <person name="Ramamoorthy G.K."/>
            <person name="Gryganskyi A."/>
            <person name="Culley D."/>
            <person name="Magnuson J.K."/>
            <person name="James T.Y."/>
            <person name="O'Malley M.A."/>
            <person name="Stajich J.E."/>
            <person name="Spatafora J.W."/>
            <person name="Visel A."/>
            <person name="Grigoriev I.V."/>
        </authorList>
    </citation>
    <scope>NUCLEOTIDE SEQUENCE [LARGE SCALE GENOMIC DNA]</scope>
    <source>
        <strain evidence="15 16">CBS 931.73</strain>
    </source>
</reference>
<dbReference type="GO" id="GO:0004370">
    <property type="term" value="F:glycerol kinase activity"/>
    <property type="evidence" value="ECO:0007669"/>
    <property type="project" value="UniProtKB-EC"/>
</dbReference>
<evidence type="ECO:0000256" key="2">
    <source>
        <dbReference type="ARBA" id="ARBA00009156"/>
    </source>
</evidence>
<keyword evidence="6 12" id="KW-0418">Kinase</keyword>
<comment type="pathway">
    <text evidence="1">Polyol metabolism; glycerol degradation via glycerol kinase pathway; sn-glycerol 3-phosphate from glycerol: step 1/1.</text>
</comment>
<dbReference type="Gene3D" id="3.30.420.40">
    <property type="match status" value="2"/>
</dbReference>
<dbReference type="Proteomes" id="UP000193498">
    <property type="component" value="Unassembled WGS sequence"/>
</dbReference>
<dbReference type="OrthoDB" id="5422795at2759"/>
<keyword evidence="7" id="KW-0319">Glycerol metabolism</keyword>
<dbReference type="EC" id="2.7.1.30" evidence="3"/>
<dbReference type="SUPFAM" id="SSF53067">
    <property type="entry name" value="Actin-like ATPase domain"/>
    <property type="match status" value="2"/>
</dbReference>
<keyword evidence="5" id="KW-0547">Nucleotide-binding</keyword>
<dbReference type="PANTHER" id="PTHR10196">
    <property type="entry name" value="SUGAR KINASE"/>
    <property type="match status" value="1"/>
</dbReference>
<dbReference type="PANTHER" id="PTHR10196:SF69">
    <property type="entry name" value="GLYCEROL KINASE"/>
    <property type="match status" value="1"/>
</dbReference>
<evidence type="ECO:0000256" key="11">
    <source>
        <dbReference type="ARBA" id="ARBA00071571"/>
    </source>
</evidence>
<comment type="similarity">
    <text evidence="2 12">Belongs to the FGGY kinase family.</text>
</comment>